<feature type="transmembrane region" description="Helical" evidence="14">
    <location>
        <begin position="98"/>
        <end position="122"/>
    </location>
</feature>
<dbReference type="SUPFAM" id="SSF81342">
    <property type="entry name" value="Transmembrane di-heme cytochromes"/>
    <property type="match status" value="1"/>
</dbReference>
<dbReference type="InterPro" id="IPR006471">
    <property type="entry name" value="Formate_DH_gsu"/>
</dbReference>
<dbReference type="PANTHER" id="PTHR30074:SF6">
    <property type="entry name" value="FORMATE DEHYDROGENASE GAMMA SUBUNIT"/>
    <property type="match status" value="1"/>
</dbReference>
<evidence type="ECO:0000256" key="10">
    <source>
        <dbReference type="ARBA" id="ARBA00022989"/>
    </source>
</evidence>
<evidence type="ECO:0000259" key="16">
    <source>
        <dbReference type="Pfam" id="PF01292"/>
    </source>
</evidence>
<dbReference type="InterPro" id="IPR011577">
    <property type="entry name" value="Cyt_b561_bac/Ni-Hgenase"/>
</dbReference>
<evidence type="ECO:0000256" key="5">
    <source>
        <dbReference type="ARBA" id="ARBA00022475"/>
    </source>
</evidence>
<feature type="transmembrane region" description="Helical" evidence="14">
    <location>
        <begin position="143"/>
        <end position="167"/>
    </location>
</feature>
<evidence type="ECO:0000256" key="11">
    <source>
        <dbReference type="ARBA" id="ARBA00023004"/>
    </source>
</evidence>
<feature type="signal peptide" evidence="15">
    <location>
        <begin position="1"/>
        <end position="25"/>
    </location>
</feature>
<evidence type="ECO:0000256" key="1">
    <source>
        <dbReference type="ARBA" id="ARBA00001971"/>
    </source>
</evidence>
<keyword evidence="4" id="KW-0813">Transport</keyword>
<evidence type="ECO:0000256" key="2">
    <source>
        <dbReference type="ARBA" id="ARBA00004651"/>
    </source>
</evidence>
<keyword evidence="10 14" id="KW-1133">Transmembrane helix</keyword>
<keyword evidence="15" id="KW-0732">Signal</keyword>
<sequence>MRATNFAVRALLALVLALLLPAAWAGVPNNRAQPAYAEEQTIMQAEQGSRAPEPGLASAESGRVHIDRHFLGQYGAAEGDVILQRGGNTWRVLRNGPIGTTAGTLFVLALVGIGLFYLAVGTARQQHPDSGRKIVRFSNWDRLVHWTTAISFLLLAFTGLIILFGKVVLRPWMGAQVFSVLAYLSKYVHNFFGPLFILCSLVMFFTFLRRNFFNRLDWQWFREGGGIVSHKHVRAGFFNAGEKAWFWLGITLLGLVMSITGLILDFTNMGQTRYILQVANYFHIGGATLYIIAAMGHIYIGTLGTEGAYHAMRYGTVDEEWARQHHEAWYEQVKAGGAPPVPPDGRRMPPPSTRPGAAT</sequence>
<feature type="transmembrane region" description="Helical" evidence="14">
    <location>
        <begin position="284"/>
        <end position="304"/>
    </location>
</feature>
<dbReference type="Pfam" id="PF01292">
    <property type="entry name" value="Ni_hydr_CYTB"/>
    <property type="match status" value="1"/>
</dbReference>
<feature type="chain" id="PRO_5046388748" evidence="15">
    <location>
        <begin position="26"/>
        <end position="359"/>
    </location>
</feature>
<dbReference type="RefSeq" id="WP_258820471.1">
    <property type="nucleotide sequence ID" value="NZ_JANUHB010000001.1"/>
</dbReference>
<proteinExistence type="inferred from homology"/>
<feature type="domain" description="Cytochrome b561 bacterial/Ni-hydrogenase" evidence="16">
    <location>
        <begin position="136"/>
        <end position="311"/>
    </location>
</feature>
<evidence type="ECO:0000256" key="8">
    <source>
        <dbReference type="ARBA" id="ARBA00022723"/>
    </source>
</evidence>
<dbReference type="NCBIfam" id="TIGR01583">
    <property type="entry name" value="formate-DH-gamm"/>
    <property type="match status" value="1"/>
</dbReference>
<evidence type="ECO:0000256" key="14">
    <source>
        <dbReference type="SAM" id="Phobius"/>
    </source>
</evidence>
<dbReference type="EC" id="1.17.1.9" evidence="17"/>
<evidence type="ECO:0000256" key="4">
    <source>
        <dbReference type="ARBA" id="ARBA00022448"/>
    </source>
</evidence>
<comment type="cofactor">
    <cofactor evidence="1">
        <name>heme</name>
        <dbReference type="ChEBI" id="CHEBI:30413"/>
    </cofactor>
</comment>
<comment type="similarity">
    <text evidence="3">Belongs to the formate dehydrogenase gamma subunit family.</text>
</comment>
<accession>A0ABT2D6E8</accession>
<keyword evidence="9" id="KW-0249">Electron transport</keyword>
<keyword evidence="6" id="KW-0349">Heme</keyword>
<dbReference type="EMBL" id="JANUHB010000001">
    <property type="protein sequence ID" value="MCS0806693.1"/>
    <property type="molecule type" value="Genomic_DNA"/>
</dbReference>
<feature type="transmembrane region" description="Helical" evidence="14">
    <location>
        <begin position="187"/>
        <end position="208"/>
    </location>
</feature>
<evidence type="ECO:0000256" key="7">
    <source>
        <dbReference type="ARBA" id="ARBA00022692"/>
    </source>
</evidence>
<name>A0ABT2D6E8_9BURK</name>
<evidence type="ECO:0000256" key="9">
    <source>
        <dbReference type="ARBA" id="ARBA00022982"/>
    </source>
</evidence>
<dbReference type="PANTHER" id="PTHR30074">
    <property type="entry name" value="FORMATE DEHYDROGENASE, NITRATE-INDUCIBLE, CYTOCHROME B556 FDN SUBUNIT"/>
    <property type="match status" value="1"/>
</dbReference>
<gene>
    <name evidence="17" type="ORF">NX774_01980</name>
</gene>
<keyword evidence="18" id="KW-1185">Reference proteome</keyword>
<keyword evidence="7 14" id="KW-0812">Transmembrane</keyword>
<dbReference type="GO" id="GO:0008863">
    <property type="term" value="F:formate dehydrogenase (NAD+) activity"/>
    <property type="evidence" value="ECO:0007669"/>
    <property type="project" value="UniProtKB-EC"/>
</dbReference>
<keyword evidence="5" id="KW-1003">Cell membrane</keyword>
<comment type="subcellular location">
    <subcellularLocation>
        <location evidence="2">Cell membrane</location>
        <topology evidence="2">Multi-pass membrane protein</topology>
    </subcellularLocation>
</comment>
<dbReference type="Proteomes" id="UP001206126">
    <property type="component" value="Unassembled WGS sequence"/>
</dbReference>
<dbReference type="InterPro" id="IPR016174">
    <property type="entry name" value="Di-haem_cyt_TM"/>
</dbReference>
<dbReference type="InterPro" id="IPR051817">
    <property type="entry name" value="FDH_cytochrome_b556_subunit"/>
</dbReference>
<dbReference type="Gene3D" id="1.20.950.20">
    <property type="entry name" value="Transmembrane di-heme cytochromes, Chain C"/>
    <property type="match status" value="1"/>
</dbReference>
<evidence type="ECO:0000256" key="12">
    <source>
        <dbReference type="ARBA" id="ARBA00023136"/>
    </source>
</evidence>
<keyword evidence="8" id="KW-0479">Metal-binding</keyword>
<keyword evidence="11" id="KW-0408">Iron</keyword>
<reference evidence="17 18" key="1">
    <citation type="submission" date="2022-08" db="EMBL/GenBank/DDBJ databases">
        <title>Reclassification of Massilia species as members of the genera Telluria, Duganella, Pseudoduganella, Mokoshia gen. nov. and Zemynaea gen. nov. using orthogonal and non-orthogonal genome-based approaches.</title>
        <authorList>
            <person name="Bowman J.P."/>
        </authorList>
    </citation>
    <scope>NUCLEOTIDE SEQUENCE [LARGE SCALE GENOMIC DNA]</scope>
    <source>
        <strain evidence="17 18">JCM 31605</strain>
    </source>
</reference>
<evidence type="ECO:0000313" key="18">
    <source>
        <dbReference type="Proteomes" id="UP001206126"/>
    </source>
</evidence>
<comment type="caution">
    <text evidence="17">The sequence shown here is derived from an EMBL/GenBank/DDBJ whole genome shotgun (WGS) entry which is preliminary data.</text>
</comment>
<keyword evidence="12 14" id="KW-0472">Membrane</keyword>
<organism evidence="17 18">
    <name type="scientific">Massilia agilis</name>
    <dbReference type="NCBI Taxonomy" id="1811226"/>
    <lineage>
        <taxon>Bacteria</taxon>
        <taxon>Pseudomonadati</taxon>
        <taxon>Pseudomonadota</taxon>
        <taxon>Betaproteobacteria</taxon>
        <taxon>Burkholderiales</taxon>
        <taxon>Oxalobacteraceae</taxon>
        <taxon>Telluria group</taxon>
        <taxon>Massilia</taxon>
    </lineage>
</organism>
<evidence type="ECO:0000256" key="6">
    <source>
        <dbReference type="ARBA" id="ARBA00022617"/>
    </source>
</evidence>
<evidence type="ECO:0000313" key="17">
    <source>
        <dbReference type="EMBL" id="MCS0806693.1"/>
    </source>
</evidence>
<feature type="region of interest" description="Disordered" evidence="13">
    <location>
        <begin position="334"/>
        <end position="359"/>
    </location>
</feature>
<feature type="compositionally biased region" description="Pro residues" evidence="13">
    <location>
        <begin position="339"/>
        <end position="353"/>
    </location>
</feature>
<keyword evidence="17" id="KW-0560">Oxidoreductase</keyword>
<evidence type="ECO:0000256" key="3">
    <source>
        <dbReference type="ARBA" id="ARBA00010747"/>
    </source>
</evidence>
<evidence type="ECO:0000256" key="13">
    <source>
        <dbReference type="SAM" id="MobiDB-lite"/>
    </source>
</evidence>
<evidence type="ECO:0000256" key="15">
    <source>
        <dbReference type="SAM" id="SignalP"/>
    </source>
</evidence>
<protein>
    <submittedName>
        <fullName evidence="17">Formate dehydrogenase subunit gamma</fullName>
        <ecNumber evidence="17">1.17.1.9</ecNumber>
    </submittedName>
</protein>
<feature type="transmembrane region" description="Helical" evidence="14">
    <location>
        <begin position="244"/>
        <end position="264"/>
    </location>
</feature>